<organism evidence="1 2">
    <name type="scientific">Cinnamomum micranthum f. kanehirae</name>
    <dbReference type="NCBI Taxonomy" id="337451"/>
    <lineage>
        <taxon>Eukaryota</taxon>
        <taxon>Viridiplantae</taxon>
        <taxon>Streptophyta</taxon>
        <taxon>Embryophyta</taxon>
        <taxon>Tracheophyta</taxon>
        <taxon>Spermatophyta</taxon>
        <taxon>Magnoliopsida</taxon>
        <taxon>Magnoliidae</taxon>
        <taxon>Laurales</taxon>
        <taxon>Lauraceae</taxon>
        <taxon>Cinnamomum</taxon>
    </lineage>
</organism>
<keyword evidence="2" id="KW-1185">Reference proteome</keyword>
<name>A0A3S4NK43_9MAGN</name>
<evidence type="ECO:0000313" key="2">
    <source>
        <dbReference type="Proteomes" id="UP000283530"/>
    </source>
</evidence>
<dbReference type="EMBL" id="QPKB01000002">
    <property type="protein sequence ID" value="RWR78270.1"/>
    <property type="molecule type" value="Genomic_DNA"/>
</dbReference>
<comment type="caution">
    <text evidence="1">The sequence shown here is derived from an EMBL/GenBank/DDBJ whole genome shotgun (WGS) entry which is preliminary data.</text>
</comment>
<dbReference type="Proteomes" id="UP000283530">
    <property type="component" value="Unassembled WGS sequence"/>
</dbReference>
<evidence type="ECO:0000313" key="1">
    <source>
        <dbReference type="EMBL" id="RWR78270.1"/>
    </source>
</evidence>
<dbReference type="PANTHER" id="PTHR33156">
    <property type="entry name" value="OS02G0230000 PROTEIN"/>
    <property type="match status" value="1"/>
</dbReference>
<dbReference type="AlphaFoldDB" id="A0A3S4NK43"/>
<protein>
    <submittedName>
        <fullName evidence="1">Uncharacterized protein</fullName>
    </submittedName>
</protein>
<dbReference type="OrthoDB" id="1937908at2759"/>
<dbReference type="PANTHER" id="PTHR33156:SF39">
    <property type="entry name" value="PROTEIN NONRESPONDING TO OXYLIPINS 2, MITOCHONDRIAL"/>
    <property type="match status" value="1"/>
</dbReference>
<accession>A0A3S4NK43</accession>
<dbReference type="InterPro" id="IPR043459">
    <property type="entry name" value="NFD6/NOXY2-like"/>
</dbReference>
<gene>
    <name evidence="1" type="ORF">CKAN_00679500</name>
</gene>
<sequence length="90" mass="9805">MASRFQSISKPAFTLLKYAMKKPNKPISPTPLRPPSHPFSRVPSEMGCVQSLLPFHSAVSSARLTSCLGVDSRNSRSLYQGTLCRSNPGV</sequence>
<proteinExistence type="predicted"/>
<reference evidence="1 2" key="1">
    <citation type="journal article" date="2019" name="Nat. Plants">
        <title>Stout camphor tree genome fills gaps in understanding of flowering plant genome evolution.</title>
        <authorList>
            <person name="Chaw S.M."/>
            <person name="Liu Y.C."/>
            <person name="Wu Y.W."/>
            <person name="Wang H.Y."/>
            <person name="Lin C.I."/>
            <person name="Wu C.S."/>
            <person name="Ke H.M."/>
            <person name="Chang L.Y."/>
            <person name="Hsu C.Y."/>
            <person name="Yang H.T."/>
            <person name="Sudianto E."/>
            <person name="Hsu M.H."/>
            <person name="Wu K.P."/>
            <person name="Wang L.N."/>
            <person name="Leebens-Mack J.H."/>
            <person name="Tsai I.J."/>
        </authorList>
    </citation>
    <scope>NUCLEOTIDE SEQUENCE [LARGE SCALE GENOMIC DNA]</scope>
    <source>
        <strain evidence="2">cv. Chaw 1501</strain>
        <tissue evidence="1">Young leaves</tissue>
    </source>
</reference>